<reference evidence="1 2" key="1">
    <citation type="journal article" date="2011" name="Science">
        <title>The ecoresponsive genome of Daphnia pulex.</title>
        <authorList>
            <person name="Colbourne J.K."/>
            <person name="Pfrender M.E."/>
            <person name="Gilbert D."/>
            <person name="Thomas W.K."/>
            <person name="Tucker A."/>
            <person name="Oakley T.H."/>
            <person name="Tokishita S."/>
            <person name="Aerts A."/>
            <person name="Arnold G.J."/>
            <person name="Basu M.K."/>
            <person name="Bauer D.J."/>
            <person name="Caceres C.E."/>
            <person name="Carmel L."/>
            <person name="Casola C."/>
            <person name="Choi J.H."/>
            <person name="Detter J.C."/>
            <person name="Dong Q."/>
            <person name="Dusheyko S."/>
            <person name="Eads B.D."/>
            <person name="Frohlich T."/>
            <person name="Geiler-Samerotte K.A."/>
            <person name="Gerlach D."/>
            <person name="Hatcher P."/>
            <person name="Jogdeo S."/>
            <person name="Krijgsveld J."/>
            <person name="Kriventseva E.V."/>
            <person name="Kultz D."/>
            <person name="Laforsch C."/>
            <person name="Lindquist E."/>
            <person name="Lopez J."/>
            <person name="Manak J.R."/>
            <person name="Muller J."/>
            <person name="Pangilinan J."/>
            <person name="Patwardhan R.P."/>
            <person name="Pitluck S."/>
            <person name="Pritham E.J."/>
            <person name="Rechtsteiner A."/>
            <person name="Rho M."/>
            <person name="Rogozin I.B."/>
            <person name="Sakarya O."/>
            <person name="Salamov A."/>
            <person name="Schaack S."/>
            <person name="Shapiro H."/>
            <person name="Shiga Y."/>
            <person name="Skalitzky C."/>
            <person name="Smith Z."/>
            <person name="Souvorov A."/>
            <person name="Sung W."/>
            <person name="Tang Z."/>
            <person name="Tsuchiya D."/>
            <person name="Tu H."/>
            <person name="Vos H."/>
            <person name="Wang M."/>
            <person name="Wolf Y.I."/>
            <person name="Yamagata H."/>
            <person name="Yamada T."/>
            <person name="Ye Y."/>
            <person name="Shaw J.R."/>
            <person name="Andrews J."/>
            <person name="Crease T.J."/>
            <person name="Tang H."/>
            <person name="Lucas S.M."/>
            <person name="Robertson H.M."/>
            <person name="Bork P."/>
            <person name="Koonin E.V."/>
            <person name="Zdobnov E.M."/>
            <person name="Grigoriev I.V."/>
            <person name="Lynch M."/>
            <person name="Boore J.L."/>
        </authorList>
    </citation>
    <scope>NUCLEOTIDE SEQUENCE [LARGE SCALE GENOMIC DNA]</scope>
</reference>
<name>E9GZ09_DAPPU</name>
<protein>
    <submittedName>
        <fullName evidence="1">Uncharacterized protein</fullName>
    </submittedName>
</protein>
<dbReference type="OrthoDB" id="10365135at2759"/>
<organism evidence="1 2">
    <name type="scientific">Daphnia pulex</name>
    <name type="common">Water flea</name>
    <dbReference type="NCBI Taxonomy" id="6669"/>
    <lineage>
        <taxon>Eukaryota</taxon>
        <taxon>Metazoa</taxon>
        <taxon>Ecdysozoa</taxon>
        <taxon>Arthropoda</taxon>
        <taxon>Crustacea</taxon>
        <taxon>Branchiopoda</taxon>
        <taxon>Diplostraca</taxon>
        <taxon>Cladocera</taxon>
        <taxon>Anomopoda</taxon>
        <taxon>Daphniidae</taxon>
        <taxon>Daphnia</taxon>
    </lineage>
</organism>
<evidence type="ECO:0000313" key="1">
    <source>
        <dbReference type="EMBL" id="EFX75313.1"/>
    </source>
</evidence>
<dbReference type="EMBL" id="GL732576">
    <property type="protein sequence ID" value="EFX75313.1"/>
    <property type="molecule type" value="Genomic_DNA"/>
</dbReference>
<dbReference type="HOGENOM" id="CLU_1887840_0_0_1"/>
<keyword evidence="2" id="KW-1185">Reference proteome</keyword>
<dbReference type="AlphaFoldDB" id="E9GZ09"/>
<dbReference type="KEGG" id="dpx:DAPPUDRAFT_250643"/>
<evidence type="ECO:0000313" key="2">
    <source>
        <dbReference type="Proteomes" id="UP000000305"/>
    </source>
</evidence>
<proteinExistence type="predicted"/>
<dbReference type="InParanoid" id="E9GZ09"/>
<sequence length="135" mass="15298">MASFRYDRELTKLTLAHLKVDVLDFISTILSKCLKLKSLRLTKIISDHMLVSDVVTQIKKGIPEAKNLEDFRWELGNDEFFNKSDPSTKKSEDYPLIGPEYYVGESTAEAISKVSASHANEMIIFESQIAKLPLC</sequence>
<dbReference type="Proteomes" id="UP000000305">
    <property type="component" value="Unassembled WGS sequence"/>
</dbReference>
<gene>
    <name evidence="1" type="ORF">DAPPUDRAFT_250643</name>
</gene>
<accession>E9GZ09</accession>